<feature type="region of interest" description="Disordered" evidence="1">
    <location>
        <begin position="100"/>
        <end position="157"/>
    </location>
</feature>
<name>A0A4Y2A5J4_ARAVE</name>
<evidence type="ECO:0000313" key="2">
    <source>
        <dbReference type="EMBL" id="GBL74635.1"/>
    </source>
</evidence>
<comment type="caution">
    <text evidence="2">The sequence shown here is derived from an EMBL/GenBank/DDBJ whole genome shotgun (WGS) entry which is preliminary data.</text>
</comment>
<evidence type="ECO:0000313" key="3">
    <source>
        <dbReference type="Proteomes" id="UP000499080"/>
    </source>
</evidence>
<reference evidence="2 3" key="1">
    <citation type="journal article" date="2019" name="Sci. Rep.">
        <title>Orb-weaving spider Araneus ventricosus genome elucidates the spidroin gene catalogue.</title>
        <authorList>
            <person name="Kono N."/>
            <person name="Nakamura H."/>
            <person name="Ohtoshi R."/>
            <person name="Moran D.A.P."/>
            <person name="Shinohara A."/>
            <person name="Yoshida Y."/>
            <person name="Fujiwara M."/>
            <person name="Mori M."/>
            <person name="Tomita M."/>
            <person name="Arakawa K."/>
        </authorList>
    </citation>
    <scope>NUCLEOTIDE SEQUENCE [LARGE SCALE GENOMIC DNA]</scope>
</reference>
<gene>
    <name evidence="2" type="ORF">AVEN_235531_1</name>
</gene>
<protein>
    <submittedName>
        <fullName evidence="2">Uncharacterized protein</fullName>
    </submittedName>
</protein>
<organism evidence="2 3">
    <name type="scientific">Araneus ventricosus</name>
    <name type="common">Orbweaver spider</name>
    <name type="synonym">Epeira ventricosa</name>
    <dbReference type="NCBI Taxonomy" id="182803"/>
    <lineage>
        <taxon>Eukaryota</taxon>
        <taxon>Metazoa</taxon>
        <taxon>Ecdysozoa</taxon>
        <taxon>Arthropoda</taxon>
        <taxon>Chelicerata</taxon>
        <taxon>Arachnida</taxon>
        <taxon>Araneae</taxon>
        <taxon>Araneomorphae</taxon>
        <taxon>Entelegynae</taxon>
        <taxon>Araneoidea</taxon>
        <taxon>Araneidae</taxon>
        <taxon>Araneus</taxon>
    </lineage>
</organism>
<dbReference type="EMBL" id="BGPR01000005">
    <property type="protein sequence ID" value="GBL74635.1"/>
    <property type="molecule type" value="Genomic_DNA"/>
</dbReference>
<dbReference type="Proteomes" id="UP000499080">
    <property type="component" value="Unassembled WGS sequence"/>
</dbReference>
<feature type="compositionally biased region" description="Basic and acidic residues" evidence="1">
    <location>
        <begin position="100"/>
        <end position="110"/>
    </location>
</feature>
<dbReference type="AlphaFoldDB" id="A0A4Y2A5J4"/>
<keyword evidence="3" id="KW-1185">Reference proteome</keyword>
<sequence length="255" mass="28680">MIGISYPKAITPTNIINGFKITGTYPFNMNIFSEDEFLSSFIIDQPLTPTSSNTITVKPNIMTPEDIQEFPKVSLSKTGKCKGRKKGSSKIFTSIPTKRQIEEEIQDHQLNKKQKSRKTHFISRKKSKNTKNESPESSESESSYGVHDETNEDPQNLSIDENDFVIVRFLGKKKISHSVGKIEKKISSSECESNFLRKRGLNSSQFIYPENVDISVVDSNDIVKKLPKPAVLGGTLQTATILTFIFDFSSFENVI</sequence>
<evidence type="ECO:0000256" key="1">
    <source>
        <dbReference type="SAM" id="MobiDB-lite"/>
    </source>
</evidence>
<accession>A0A4Y2A5J4</accession>
<proteinExistence type="predicted"/>
<feature type="compositionally biased region" description="Basic residues" evidence="1">
    <location>
        <begin position="111"/>
        <end position="129"/>
    </location>
</feature>